<evidence type="ECO:0000256" key="1">
    <source>
        <dbReference type="SAM" id="MobiDB-lite"/>
    </source>
</evidence>
<evidence type="ECO:0000313" key="4">
    <source>
        <dbReference type="Proteomes" id="UP000557772"/>
    </source>
</evidence>
<feature type="transmembrane region" description="Helical" evidence="2">
    <location>
        <begin position="146"/>
        <end position="163"/>
    </location>
</feature>
<proteinExistence type="predicted"/>
<organism evidence="3 4">
    <name type="scientific">Flexivirga aerilata</name>
    <dbReference type="NCBI Taxonomy" id="1656889"/>
    <lineage>
        <taxon>Bacteria</taxon>
        <taxon>Bacillati</taxon>
        <taxon>Actinomycetota</taxon>
        <taxon>Actinomycetes</taxon>
        <taxon>Micrococcales</taxon>
        <taxon>Dermacoccaceae</taxon>
        <taxon>Flexivirga</taxon>
    </lineage>
</organism>
<evidence type="ECO:0000256" key="2">
    <source>
        <dbReference type="SAM" id="Phobius"/>
    </source>
</evidence>
<feature type="region of interest" description="Disordered" evidence="1">
    <location>
        <begin position="200"/>
        <end position="267"/>
    </location>
</feature>
<keyword evidence="4" id="KW-1185">Reference proteome</keyword>
<feature type="compositionally biased region" description="Basic and acidic residues" evidence="1">
    <location>
        <begin position="51"/>
        <end position="65"/>
    </location>
</feature>
<gene>
    <name evidence="3" type="ORF">HJ588_00435</name>
</gene>
<feature type="compositionally biased region" description="Polar residues" evidence="1">
    <location>
        <begin position="66"/>
        <end position="76"/>
    </location>
</feature>
<dbReference type="Proteomes" id="UP000557772">
    <property type="component" value="Unassembled WGS sequence"/>
</dbReference>
<keyword evidence="2" id="KW-1133">Transmembrane helix</keyword>
<accession>A0A849ALR2</accession>
<dbReference type="EMBL" id="JABENB010000001">
    <property type="protein sequence ID" value="NNG37742.1"/>
    <property type="molecule type" value="Genomic_DNA"/>
</dbReference>
<keyword evidence="2" id="KW-0812">Transmembrane</keyword>
<feature type="compositionally biased region" description="Low complexity" evidence="1">
    <location>
        <begin position="221"/>
        <end position="258"/>
    </location>
</feature>
<comment type="caution">
    <text evidence="3">The sequence shown here is derived from an EMBL/GenBank/DDBJ whole genome shotgun (WGS) entry which is preliminary data.</text>
</comment>
<dbReference type="AlphaFoldDB" id="A0A849ALR2"/>
<protein>
    <submittedName>
        <fullName evidence="3">Uncharacterized protein</fullName>
    </submittedName>
</protein>
<name>A0A849ALR2_9MICO</name>
<sequence>MQQPSSLIFLAIVVIWGAYLLQHWIRRREALATARSVDEFTEAMRVLERRDPLPEGIAKSEDSSHASRPSAPQVSVKQPRPSLRAGTVMTGEAKRPTTDHAASASPATAATAATAASAKVSSAAQSSLRGAQRFGAFAAHAGSPKLRAGALIGCAAILLITIICTPFGALPWWSPLLALALSGGVLWWCRESAKAAAARRQAMAPKRAPRRAVRQTRNVEATPVRTPVAKAPAAKRPAAKSAAKSSVKAPAAKPAVRRPVAEQPAARAESVFDVTAATAPEAPEAPAAASQAAPAAAASAPAQAQPASQQPVAQDATAEGWQPVAVPRPTYTMKEKAPQRPEPQPAPTVADQPAPAAASYEHVANEDLPFDGMALDQDLEELPSVYRAG</sequence>
<feature type="transmembrane region" description="Helical" evidence="2">
    <location>
        <begin position="6"/>
        <end position="25"/>
    </location>
</feature>
<feature type="region of interest" description="Disordered" evidence="1">
    <location>
        <begin position="282"/>
        <end position="376"/>
    </location>
</feature>
<evidence type="ECO:0000313" key="3">
    <source>
        <dbReference type="EMBL" id="NNG37742.1"/>
    </source>
</evidence>
<feature type="region of interest" description="Disordered" evidence="1">
    <location>
        <begin position="51"/>
        <end position="106"/>
    </location>
</feature>
<keyword evidence="2" id="KW-0472">Membrane</keyword>
<feature type="compositionally biased region" description="Low complexity" evidence="1">
    <location>
        <begin position="282"/>
        <end position="316"/>
    </location>
</feature>
<reference evidence="3 4" key="1">
    <citation type="submission" date="2020-05" db="EMBL/GenBank/DDBJ databases">
        <title>Flexivirga sp. ID2601S isolated from air conditioner.</title>
        <authorList>
            <person name="Kim D.H."/>
        </authorList>
    </citation>
    <scope>NUCLEOTIDE SEQUENCE [LARGE SCALE GENOMIC DNA]</scope>
    <source>
        <strain evidence="3 4">ID2601S</strain>
    </source>
</reference>
<dbReference type="RefSeq" id="WP_171150920.1">
    <property type="nucleotide sequence ID" value="NZ_JABENB010000001.1"/>
</dbReference>